<dbReference type="EMBL" id="VIEB01001555">
    <property type="protein sequence ID" value="TQD71420.1"/>
    <property type="molecule type" value="Genomic_DNA"/>
</dbReference>
<name>A0A540KBA6_MALBA</name>
<feature type="region of interest" description="Disordered" evidence="1">
    <location>
        <begin position="68"/>
        <end position="100"/>
    </location>
</feature>
<sequence length="100" mass="11493">MWRSEEHEHARLQHSAAIMDGKRPLKRRYNWVGPQQLNDRKLGTENPKTTTIGERVITARTSCRVKQQPWSYTRVSAKRMTGHPVPGTKPKSQSASQTNK</sequence>
<keyword evidence="3" id="KW-1185">Reference proteome</keyword>
<dbReference type="Proteomes" id="UP000315295">
    <property type="component" value="Unassembled WGS sequence"/>
</dbReference>
<feature type="compositionally biased region" description="Polar residues" evidence="1">
    <location>
        <begin position="90"/>
        <end position="100"/>
    </location>
</feature>
<organism evidence="2 3">
    <name type="scientific">Malus baccata</name>
    <name type="common">Siberian crab apple</name>
    <name type="synonym">Pyrus baccata</name>
    <dbReference type="NCBI Taxonomy" id="106549"/>
    <lineage>
        <taxon>Eukaryota</taxon>
        <taxon>Viridiplantae</taxon>
        <taxon>Streptophyta</taxon>
        <taxon>Embryophyta</taxon>
        <taxon>Tracheophyta</taxon>
        <taxon>Spermatophyta</taxon>
        <taxon>Magnoliopsida</taxon>
        <taxon>eudicotyledons</taxon>
        <taxon>Gunneridae</taxon>
        <taxon>Pentapetalae</taxon>
        <taxon>rosids</taxon>
        <taxon>fabids</taxon>
        <taxon>Rosales</taxon>
        <taxon>Rosaceae</taxon>
        <taxon>Amygdaloideae</taxon>
        <taxon>Maleae</taxon>
        <taxon>Malus</taxon>
    </lineage>
</organism>
<protein>
    <submittedName>
        <fullName evidence="2">Uncharacterized protein</fullName>
    </submittedName>
</protein>
<evidence type="ECO:0000256" key="1">
    <source>
        <dbReference type="SAM" id="MobiDB-lite"/>
    </source>
</evidence>
<reference evidence="2 3" key="1">
    <citation type="journal article" date="2019" name="G3 (Bethesda)">
        <title>Sequencing of a Wild Apple (Malus baccata) Genome Unravels the Differences Between Cultivated and Wild Apple Species Regarding Disease Resistance and Cold Tolerance.</title>
        <authorList>
            <person name="Chen X."/>
        </authorList>
    </citation>
    <scope>NUCLEOTIDE SEQUENCE [LARGE SCALE GENOMIC DNA]</scope>
    <source>
        <strain evidence="3">cv. Shandingzi</strain>
        <tissue evidence="2">Leaves</tissue>
    </source>
</reference>
<dbReference type="AlphaFoldDB" id="A0A540KBA6"/>
<accession>A0A540KBA6</accession>
<gene>
    <name evidence="2" type="ORF">C1H46_043048</name>
</gene>
<feature type="region of interest" description="Disordered" evidence="1">
    <location>
        <begin position="1"/>
        <end position="21"/>
    </location>
</feature>
<proteinExistence type="predicted"/>
<evidence type="ECO:0000313" key="3">
    <source>
        <dbReference type="Proteomes" id="UP000315295"/>
    </source>
</evidence>
<comment type="caution">
    <text evidence="2">The sequence shown here is derived from an EMBL/GenBank/DDBJ whole genome shotgun (WGS) entry which is preliminary data.</text>
</comment>
<evidence type="ECO:0000313" key="2">
    <source>
        <dbReference type="EMBL" id="TQD71420.1"/>
    </source>
</evidence>
<feature type="compositionally biased region" description="Basic and acidic residues" evidence="1">
    <location>
        <begin position="1"/>
        <end position="11"/>
    </location>
</feature>